<feature type="region of interest" description="Disordered" evidence="1">
    <location>
        <begin position="91"/>
        <end position="115"/>
    </location>
</feature>
<accession>A0A1G8MA65</accession>
<dbReference type="RefSeq" id="WP_139170506.1">
    <property type="nucleotide sequence ID" value="NZ_FNEB01000004.1"/>
</dbReference>
<protein>
    <submittedName>
        <fullName evidence="2">Uncharacterized protein</fullName>
    </submittedName>
</protein>
<reference evidence="2 3" key="1">
    <citation type="submission" date="2016-10" db="EMBL/GenBank/DDBJ databases">
        <authorList>
            <person name="de Groot N.N."/>
        </authorList>
    </citation>
    <scope>NUCLEOTIDE SEQUENCE [LARGE SCALE GENOMIC DNA]</scope>
    <source>
        <strain evidence="2 3">DSM 28010</strain>
    </source>
</reference>
<proteinExistence type="predicted"/>
<sequence>MRRFSLSPLARWLVLLVLPVFALSVALMPQAASAHLAKPQAAIAAMGHDAGMGACPECDAAGDGCAQVCALCHVMSPEVAAAAVPGHRARAVLPSARQDQPGPRADVPSPPPRFS</sequence>
<gene>
    <name evidence="2" type="ORF">SAMN05421850_10489</name>
</gene>
<dbReference type="EMBL" id="FNEB01000004">
    <property type="protein sequence ID" value="SDI64250.1"/>
    <property type="molecule type" value="Genomic_DNA"/>
</dbReference>
<evidence type="ECO:0000313" key="3">
    <source>
        <dbReference type="Proteomes" id="UP000199340"/>
    </source>
</evidence>
<organism evidence="2 3">
    <name type="scientific">Lutimaribacter saemankumensis</name>
    <dbReference type="NCBI Taxonomy" id="490829"/>
    <lineage>
        <taxon>Bacteria</taxon>
        <taxon>Pseudomonadati</taxon>
        <taxon>Pseudomonadota</taxon>
        <taxon>Alphaproteobacteria</taxon>
        <taxon>Rhodobacterales</taxon>
        <taxon>Roseobacteraceae</taxon>
        <taxon>Lutimaribacter</taxon>
    </lineage>
</organism>
<name>A0A1G8MA65_9RHOB</name>
<dbReference type="Proteomes" id="UP000199340">
    <property type="component" value="Unassembled WGS sequence"/>
</dbReference>
<dbReference type="AlphaFoldDB" id="A0A1G8MA65"/>
<evidence type="ECO:0000313" key="2">
    <source>
        <dbReference type="EMBL" id="SDI64250.1"/>
    </source>
</evidence>
<evidence type="ECO:0000256" key="1">
    <source>
        <dbReference type="SAM" id="MobiDB-lite"/>
    </source>
</evidence>
<dbReference type="STRING" id="490829.SAMN05421850_10489"/>
<keyword evidence="3" id="KW-1185">Reference proteome</keyword>